<comment type="caution">
    <text evidence="2">The sequence shown here is derived from an EMBL/GenBank/DDBJ whole genome shotgun (WGS) entry which is preliminary data.</text>
</comment>
<evidence type="ECO:0008006" key="4">
    <source>
        <dbReference type="Google" id="ProtNLM"/>
    </source>
</evidence>
<dbReference type="Proteomes" id="UP000623608">
    <property type="component" value="Unassembled WGS sequence"/>
</dbReference>
<name>A0A919NR71_9ACTN</name>
<evidence type="ECO:0000313" key="2">
    <source>
        <dbReference type="EMBL" id="GIF23183.1"/>
    </source>
</evidence>
<keyword evidence="1" id="KW-0732">Signal</keyword>
<accession>A0A919NR71</accession>
<proteinExistence type="predicted"/>
<evidence type="ECO:0000256" key="1">
    <source>
        <dbReference type="SAM" id="SignalP"/>
    </source>
</evidence>
<dbReference type="AlphaFoldDB" id="A0A919NR71"/>
<reference evidence="2" key="1">
    <citation type="submission" date="2021-01" db="EMBL/GenBank/DDBJ databases">
        <title>Whole genome shotgun sequence of Actinoplanes tereljensis NBRC 105297.</title>
        <authorList>
            <person name="Komaki H."/>
            <person name="Tamura T."/>
        </authorList>
    </citation>
    <scope>NUCLEOTIDE SEQUENCE</scope>
    <source>
        <strain evidence="2">NBRC 105297</strain>
    </source>
</reference>
<organism evidence="2 3">
    <name type="scientific">Paractinoplanes tereljensis</name>
    <dbReference type="NCBI Taxonomy" id="571912"/>
    <lineage>
        <taxon>Bacteria</taxon>
        <taxon>Bacillati</taxon>
        <taxon>Actinomycetota</taxon>
        <taxon>Actinomycetes</taxon>
        <taxon>Micromonosporales</taxon>
        <taxon>Micromonosporaceae</taxon>
        <taxon>Paractinoplanes</taxon>
    </lineage>
</organism>
<evidence type="ECO:0000313" key="3">
    <source>
        <dbReference type="Proteomes" id="UP000623608"/>
    </source>
</evidence>
<feature type="signal peptide" evidence="1">
    <location>
        <begin position="1"/>
        <end position="29"/>
    </location>
</feature>
<feature type="chain" id="PRO_5037448734" description="Secreted protein" evidence="1">
    <location>
        <begin position="30"/>
        <end position="194"/>
    </location>
</feature>
<dbReference type="EMBL" id="BOMY01000038">
    <property type="protein sequence ID" value="GIF23183.1"/>
    <property type="molecule type" value="Genomic_DNA"/>
</dbReference>
<dbReference type="RefSeq" id="WP_203811085.1">
    <property type="nucleotide sequence ID" value="NZ_BOMY01000038.1"/>
</dbReference>
<gene>
    <name evidence="2" type="ORF">Ate02nite_59130</name>
</gene>
<protein>
    <recommendedName>
        <fullName evidence="4">Secreted protein</fullName>
    </recommendedName>
</protein>
<sequence>MRSTVRRVLAVVAATVVAVAGVNVGPAFATTEPDFGPFNSSGDCGTSVYIDAYKIKYWACAWNIAPTVITGIAIHNYGTGTQTVTASWQRWYNYMSSQAHLDSYETYFSGVTIDPGETFTIYNNTGQDGPESLCSDNSGCYVKGAKGYVDVKGAKGVVVAHGASAYSPLQSIEDWCLEGPEIANWPNLNRCDND</sequence>
<keyword evidence="3" id="KW-1185">Reference proteome</keyword>